<comment type="function">
    <text evidence="8">Catalyzes the transfer of a phosphate group to glutamate to form L-glutamate 5-phosphate.</text>
</comment>
<keyword evidence="3 8" id="KW-0641">Proline biosynthesis</keyword>
<feature type="binding site" evidence="8">
    <location>
        <position position="12"/>
    </location>
    <ligand>
        <name>ATP</name>
        <dbReference type="ChEBI" id="CHEBI:30616"/>
    </ligand>
</feature>
<dbReference type="InterPro" id="IPR019797">
    <property type="entry name" value="Glutamate_5-kinase_CS"/>
</dbReference>
<comment type="similarity">
    <text evidence="8">Belongs to the glutamate 5-kinase family.</text>
</comment>
<evidence type="ECO:0000256" key="1">
    <source>
        <dbReference type="ARBA" id="ARBA00022490"/>
    </source>
</evidence>
<keyword evidence="11" id="KW-1185">Reference proteome</keyword>
<keyword evidence="4 8" id="KW-0808">Transferase</keyword>
<dbReference type="Pfam" id="PF00696">
    <property type="entry name" value="AA_kinase"/>
    <property type="match status" value="1"/>
</dbReference>
<dbReference type="NCBIfam" id="TIGR01027">
    <property type="entry name" value="proB"/>
    <property type="match status" value="1"/>
</dbReference>
<feature type="binding site" evidence="8">
    <location>
        <position position="52"/>
    </location>
    <ligand>
        <name>substrate</name>
    </ligand>
</feature>
<organism evidence="10 11">
    <name type="scientific">Agaribacter flavus</name>
    <dbReference type="NCBI Taxonomy" id="1902781"/>
    <lineage>
        <taxon>Bacteria</taxon>
        <taxon>Pseudomonadati</taxon>
        <taxon>Pseudomonadota</taxon>
        <taxon>Gammaproteobacteria</taxon>
        <taxon>Alteromonadales</taxon>
        <taxon>Alteromonadaceae</taxon>
        <taxon>Agaribacter</taxon>
    </lineage>
</organism>
<dbReference type="InterPro" id="IPR036974">
    <property type="entry name" value="PUA_sf"/>
</dbReference>
<dbReference type="Gene3D" id="2.30.130.10">
    <property type="entry name" value="PUA domain"/>
    <property type="match status" value="1"/>
</dbReference>
<dbReference type="InterPro" id="IPR001057">
    <property type="entry name" value="Glu/AcGlu_kinase"/>
</dbReference>
<dbReference type="PANTHER" id="PTHR43654">
    <property type="entry name" value="GLUTAMATE 5-KINASE"/>
    <property type="match status" value="1"/>
</dbReference>
<dbReference type="InterPro" id="IPR011529">
    <property type="entry name" value="Glu_5kinase"/>
</dbReference>
<dbReference type="EMBL" id="JBHRSW010000029">
    <property type="protein sequence ID" value="MFC3122565.1"/>
    <property type="molecule type" value="Genomic_DNA"/>
</dbReference>
<dbReference type="Pfam" id="PF01472">
    <property type="entry name" value="PUA"/>
    <property type="match status" value="1"/>
</dbReference>
<dbReference type="Proteomes" id="UP001595478">
    <property type="component" value="Unassembled WGS sequence"/>
</dbReference>
<reference evidence="11" key="1">
    <citation type="journal article" date="2019" name="Int. J. Syst. Evol. Microbiol.">
        <title>The Global Catalogue of Microorganisms (GCM) 10K type strain sequencing project: providing services to taxonomists for standard genome sequencing and annotation.</title>
        <authorList>
            <consortium name="The Broad Institute Genomics Platform"/>
            <consortium name="The Broad Institute Genome Sequencing Center for Infectious Disease"/>
            <person name="Wu L."/>
            <person name="Ma J."/>
        </authorList>
    </citation>
    <scope>NUCLEOTIDE SEQUENCE [LARGE SCALE GENOMIC DNA]</scope>
    <source>
        <strain evidence="11">KCTC 52473</strain>
    </source>
</reference>
<comment type="subcellular location">
    <subcellularLocation>
        <location evidence="8">Cytoplasm</location>
    </subcellularLocation>
</comment>
<dbReference type="InterPro" id="IPR041739">
    <property type="entry name" value="G5K_ProB"/>
</dbReference>
<keyword evidence="5 8" id="KW-0547">Nucleotide-binding</keyword>
<proteinExistence type="inferred from homology"/>
<dbReference type="RefSeq" id="WP_376920694.1">
    <property type="nucleotide sequence ID" value="NZ_JBHRSW010000029.1"/>
</dbReference>
<dbReference type="CDD" id="cd04242">
    <property type="entry name" value="AAK_G5K_ProB"/>
    <property type="match status" value="1"/>
</dbReference>
<evidence type="ECO:0000256" key="6">
    <source>
        <dbReference type="ARBA" id="ARBA00022777"/>
    </source>
</evidence>
<dbReference type="PIRSF" id="PIRSF000729">
    <property type="entry name" value="GK"/>
    <property type="match status" value="1"/>
</dbReference>
<feature type="binding site" evidence="8">
    <location>
        <begin position="167"/>
        <end position="168"/>
    </location>
    <ligand>
        <name>ATP</name>
        <dbReference type="ChEBI" id="CHEBI:30616"/>
    </ligand>
</feature>
<evidence type="ECO:0000256" key="8">
    <source>
        <dbReference type="HAMAP-Rule" id="MF_00456"/>
    </source>
</evidence>
<keyword evidence="2 8" id="KW-0028">Amino-acid biosynthesis</keyword>
<accession>A0ABV7FR32</accession>
<dbReference type="SMART" id="SM00359">
    <property type="entry name" value="PUA"/>
    <property type="match status" value="1"/>
</dbReference>
<dbReference type="InterPro" id="IPR002478">
    <property type="entry name" value="PUA"/>
</dbReference>
<dbReference type="SUPFAM" id="SSF53633">
    <property type="entry name" value="Carbamate kinase-like"/>
    <property type="match status" value="1"/>
</dbReference>
<dbReference type="EC" id="2.7.2.11" evidence="8"/>
<evidence type="ECO:0000256" key="7">
    <source>
        <dbReference type="ARBA" id="ARBA00022840"/>
    </source>
</evidence>
<comment type="pathway">
    <text evidence="8">Amino-acid biosynthesis; L-proline biosynthesis; L-glutamate 5-semialdehyde from L-glutamate: step 1/2.</text>
</comment>
<keyword evidence="6 8" id="KW-0418">Kinase</keyword>
<feature type="binding site" evidence="8">
    <location>
        <begin position="209"/>
        <end position="215"/>
    </location>
    <ligand>
        <name>ATP</name>
        <dbReference type="ChEBI" id="CHEBI:30616"/>
    </ligand>
</feature>
<dbReference type="InterPro" id="IPR036393">
    <property type="entry name" value="AceGlu_kinase-like_sf"/>
</dbReference>
<dbReference type="HAMAP" id="MF_00456">
    <property type="entry name" value="ProB"/>
    <property type="match status" value="1"/>
</dbReference>
<dbReference type="PROSITE" id="PS00902">
    <property type="entry name" value="GLUTAMATE_5_KINASE"/>
    <property type="match status" value="1"/>
</dbReference>
<comment type="caution">
    <text evidence="10">The sequence shown here is derived from an EMBL/GenBank/DDBJ whole genome shotgun (WGS) entry which is preliminary data.</text>
</comment>
<dbReference type="GO" id="GO:0004349">
    <property type="term" value="F:glutamate 5-kinase activity"/>
    <property type="evidence" value="ECO:0007669"/>
    <property type="project" value="UniProtKB-EC"/>
</dbReference>
<dbReference type="InterPro" id="IPR001048">
    <property type="entry name" value="Asp/Glu/Uridylate_kinase"/>
</dbReference>
<evidence type="ECO:0000256" key="4">
    <source>
        <dbReference type="ARBA" id="ARBA00022679"/>
    </source>
</evidence>
<dbReference type="InterPro" id="IPR015947">
    <property type="entry name" value="PUA-like_sf"/>
</dbReference>
<sequence>MAEFTWQTAVIKIGSALVSPDGKGCSTQYIKHVANFITESRKQNKDVILVSSGSIAAARGSIKTGIKVSTSEKAAMAAVGQTKMMALWSGLFDFQCAQILLTVDDLNDRARYVNIKNTIRELLDNGILPIVNENDTVTVDHSKVGDNDNLAAHTAIALQVDCLLICTDVDGLYTGNPRKDSNATLIPIVEHIDENIMNLAGGAGSDVGTGGMVTKIQAAKRATYSGIQTLLVRGNDANTFERLLNGHCPGTLFLPEDQGNRAKHEWIAHTSHPQGEIVIDHGAYIAMTERGASLLPAGIVAVKGMFSQEDAVLVTHQGTVIGKGISDFSSAEIQQIAGVKSHHVSRILAYNAPEVVIHRDNFVLIAPDKLTHFK</sequence>
<comment type="catalytic activity">
    <reaction evidence="8">
        <text>L-glutamate + ATP = L-glutamyl 5-phosphate + ADP</text>
        <dbReference type="Rhea" id="RHEA:14877"/>
        <dbReference type="ChEBI" id="CHEBI:29985"/>
        <dbReference type="ChEBI" id="CHEBI:30616"/>
        <dbReference type="ChEBI" id="CHEBI:58274"/>
        <dbReference type="ChEBI" id="CHEBI:456216"/>
        <dbReference type="EC" id="2.7.2.11"/>
    </reaction>
</comment>
<feature type="domain" description="PUA" evidence="9">
    <location>
        <begin position="275"/>
        <end position="357"/>
    </location>
</feature>
<gene>
    <name evidence="8 10" type="primary">proB</name>
    <name evidence="10" type="ORF">ACFOHL_13150</name>
</gene>
<protein>
    <recommendedName>
        <fullName evidence="8">Glutamate 5-kinase</fullName>
        <ecNumber evidence="8">2.7.2.11</ecNumber>
    </recommendedName>
    <alternativeName>
        <fullName evidence="8">Gamma-glutamyl kinase</fullName>
        <shortName evidence="8">GK</shortName>
    </alternativeName>
</protein>
<name>A0ABV7FR32_9ALTE</name>
<keyword evidence="7 8" id="KW-0067">ATP-binding</keyword>
<evidence type="ECO:0000256" key="2">
    <source>
        <dbReference type="ARBA" id="ARBA00022605"/>
    </source>
</evidence>
<dbReference type="CDD" id="cd21157">
    <property type="entry name" value="PUA_G5K"/>
    <property type="match status" value="1"/>
</dbReference>
<evidence type="ECO:0000313" key="10">
    <source>
        <dbReference type="EMBL" id="MFC3122565.1"/>
    </source>
</evidence>
<evidence type="ECO:0000313" key="11">
    <source>
        <dbReference type="Proteomes" id="UP001595478"/>
    </source>
</evidence>
<evidence type="ECO:0000259" key="9">
    <source>
        <dbReference type="SMART" id="SM00359"/>
    </source>
</evidence>
<dbReference type="PANTHER" id="PTHR43654:SF1">
    <property type="entry name" value="ISOPENTENYL PHOSPHATE KINASE"/>
    <property type="match status" value="1"/>
</dbReference>
<dbReference type="PRINTS" id="PR00474">
    <property type="entry name" value="GLU5KINASE"/>
</dbReference>
<dbReference type="Gene3D" id="3.40.1160.10">
    <property type="entry name" value="Acetylglutamate kinase-like"/>
    <property type="match status" value="1"/>
</dbReference>
<feature type="binding site" evidence="8">
    <location>
        <position position="135"/>
    </location>
    <ligand>
        <name>substrate</name>
    </ligand>
</feature>
<evidence type="ECO:0000256" key="3">
    <source>
        <dbReference type="ARBA" id="ARBA00022650"/>
    </source>
</evidence>
<evidence type="ECO:0000256" key="5">
    <source>
        <dbReference type="ARBA" id="ARBA00022741"/>
    </source>
</evidence>
<dbReference type="PROSITE" id="PS50890">
    <property type="entry name" value="PUA"/>
    <property type="match status" value="1"/>
</dbReference>
<dbReference type="InterPro" id="IPR005715">
    <property type="entry name" value="Glu_5kinase/COase_Synthase"/>
</dbReference>
<keyword evidence="1 8" id="KW-0963">Cytoplasm</keyword>
<dbReference type="SUPFAM" id="SSF88697">
    <property type="entry name" value="PUA domain-like"/>
    <property type="match status" value="1"/>
</dbReference>
<feature type="binding site" evidence="8">
    <location>
        <position position="147"/>
    </location>
    <ligand>
        <name>substrate</name>
    </ligand>
</feature>